<dbReference type="RefSeq" id="WP_240096860.1">
    <property type="nucleotide sequence ID" value="NZ_JAJSON010000014.1"/>
</dbReference>
<gene>
    <name evidence="1" type="ORF">LU635_05035</name>
</gene>
<proteinExistence type="predicted"/>
<protein>
    <submittedName>
        <fullName evidence="1">Uncharacterized protein</fullName>
    </submittedName>
</protein>
<dbReference type="EMBL" id="JAJSON010000014">
    <property type="protein sequence ID" value="MCG9970994.1"/>
    <property type="molecule type" value="Genomic_DNA"/>
</dbReference>
<accession>A0A9X2A4Z2</accession>
<reference evidence="1" key="1">
    <citation type="submission" date="2021-12" db="EMBL/GenBank/DDBJ databases">
        <title>Description of Gramella crocea sp. nov., a new bacterium isolated from activated sludge.</title>
        <authorList>
            <person name="Zhang X."/>
        </authorList>
    </citation>
    <scope>NUCLEOTIDE SEQUENCE</scope>
    <source>
        <strain evidence="1">YB25</strain>
    </source>
</reference>
<evidence type="ECO:0000313" key="2">
    <source>
        <dbReference type="Proteomes" id="UP001139344"/>
    </source>
</evidence>
<sequence>MADKKKTEKTVEKKVSRDKYEVLYAKNFGKGVVQAGKTVEMHPKAGEFYADQGIVKQVKK</sequence>
<name>A0A9X2A4Z2_9FLAO</name>
<keyword evidence="2" id="KW-1185">Reference proteome</keyword>
<comment type="caution">
    <text evidence="1">The sequence shown here is derived from an EMBL/GenBank/DDBJ whole genome shotgun (WGS) entry which is preliminary data.</text>
</comment>
<dbReference type="Proteomes" id="UP001139344">
    <property type="component" value="Unassembled WGS sequence"/>
</dbReference>
<organism evidence="1 2">
    <name type="scientific">Christiangramia crocea</name>
    <dbReference type="NCBI Taxonomy" id="2904124"/>
    <lineage>
        <taxon>Bacteria</taxon>
        <taxon>Pseudomonadati</taxon>
        <taxon>Bacteroidota</taxon>
        <taxon>Flavobacteriia</taxon>
        <taxon>Flavobacteriales</taxon>
        <taxon>Flavobacteriaceae</taxon>
        <taxon>Christiangramia</taxon>
    </lineage>
</organism>
<dbReference type="AlphaFoldDB" id="A0A9X2A4Z2"/>
<evidence type="ECO:0000313" key="1">
    <source>
        <dbReference type="EMBL" id="MCG9970994.1"/>
    </source>
</evidence>